<dbReference type="OrthoDB" id="9792226at2"/>
<proteinExistence type="predicted"/>
<protein>
    <recommendedName>
        <fullName evidence="1">DUF1540 domain-containing protein</fullName>
    </recommendedName>
</protein>
<sequence>MPELKCTVQTCAHNQQMLCDLESIVVGGDQAKSSFETCCDSFVERKGDQYSNSTKSASDCSCVDCKATDCAYNDNCKCEAGRISVEGSCASNADGTECATFTCKS</sequence>
<dbReference type="Pfam" id="PF07561">
    <property type="entry name" value="DUF1540"/>
    <property type="match status" value="2"/>
</dbReference>
<evidence type="ECO:0000313" key="3">
    <source>
        <dbReference type="Proteomes" id="UP000184301"/>
    </source>
</evidence>
<keyword evidence="3" id="KW-1185">Reference proteome</keyword>
<feature type="domain" description="DUF1540" evidence="1">
    <location>
        <begin position="5"/>
        <end position="42"/>
    </location>
</feature>
<dbReference type="RefSeq" id="WP_073111947.1">
    <property type="nucleotide sequence ID" value="NZ_FQZY01000052.1"/>
</dbReference>
<dbReference type="InterPro" id="IPR011437">
    <property type="entry name" value="DUF1540"/>
</dbReference>
<dbReference type="AlphaFoldDB" id="A0A1M6SSC2"/>
<name>A0A1M6SSC2_9FIRM</name>
<dbReference type="STRING" id="1121950.SAMN02745243_03026"/>
<dbReference type="EMBL" id="FQZY01000052">
    <property type="protein sequence ID" value="SHK47632.1"/>
    <property type="molecule type" value="Genomic_DNA"/>
</dbReference>
<feature type="domain" description="DUF1540" evidence="1">
    <location>
        <begin position="63"/>
        <end position="101"/>
    </location>
</feature>
<gene>
    <name evidence="2" type="ORF">SAMN02745243_03026</name>
</gene>
<organism evidence="2 3">
    <name type="scientific">Hespellia stercorisuis DSM 15480</name>
    <dbReference type="NCBI Taxonomy" id="1121950"/>
    <lineage>
        <taxon>Bacteria</taxon>
        <taxon>Bacillati</taxon>
        <taxon>Bacillota</taxon>
        <taxon>Clostridia</taxon>
        <taxon>Lachnospirales</taxon>
        <taxon>Lachnospiraceae</taxon>
        <taxon>Hespellia</taxon>
    </lineage>
</organism>
<accession>A0A1M6SSC2</accession>
<evidence type="ECO:0000313" key="2">
    <source>
        <dbReference type="EMBL" id="SHK47632.1"/>
    </source>
</evidence>
<evidence type="ECO:0000259" key="1">
    <source>
        <dbReference type="Pfam" id="PF07561"/>
    </source>
</evidence>
<dbReference type="Proteomes" id="UP000184301">
    <property type="component" value="Unassembled WGS sequence"/>
</dbReference>
<reference evidence="2 3" key="1">
    <citation type="submission" date="2016-11" db="EMBL/GenBank/DDBJ databases">
        <authorList>
            <person name="Jaros S."/>
            <person name="Januszkiewicz K."/>
            <person name="Wedrychowicz H."/>
        </authorList>
    </citation>
    <scope>NUCLEOTIDE SEQUENCE [LARGE SCALE GENOMIC DNA]</scope>
    <source>
        <strain evidence="2 3">DSM 15480</strain>
    </source>
</reference>